<proteinExistence type="predicted"/>
<dbReference type="Proteomes" id="UP000255234">
    <property type="component" value="Unassembled WGS sequence"/>
</dbReference>
<dbReference type="RefSeq" id="WP_115151701.1">
    <property type="nucleotide sequence ID" value="NZ_UGPP01000001.1"/>
</dbReference>
<evidence type="ECO:0000313" key="2">
    <source>
        <dbReference type="Proteomes" id="UP000255234"/>
    </source>
</evidence>
<dbReference type="AlphaFoldDB" id="A0A378NSH8"/>
<sequence length="70" mass="8020">MNERTVQINIDAIIKFQNKHDYTDEGFALDMGISVSFFSKVKCKKRNPGRNFILGLIRAGMNPTDIFIIK</sequence>
<name>A0A378NSH8_9FIRM</name>
<evidence type="ECO:0000313" key="1">
    <source>
        <dbReference type="EMBL" id="STY71343.1"/>
    </source>
</evidence>
<evidence type="ECO:0008006" key="3">
    <source>
        <dbReference type="Google" id="ProtNLM"/>
    </source>
</evidence>
<accession>A0A378NSH8</accession>
<protein>
    <recommendedName>
        <fullName evidence="3">HTH cro/C1-type domain-containing protein</fullName>
    </recommendedName>
</protein>
<organism evidence="1 2">
    <name type="scientific">Megamonas hypermegale</name>
    <dbReference type="NCBI Taxonomy" id="158847"/>
    <lineage>
        <taxon>Bacteria</taxon>
        <taxon>Bacillati</taxon>
        <taxon>Bacillota</taxon>
        <taxon>Negativicutes</taxon>
        <taxon>Selenomonadales</taxon>
        <taxon>Selenomonadaceae</taxon>
        <taxon>Megamonas</taxon>
    </lineage>
</organism>
<gene>
    <name evidence="1" type="ORF">NCTC10571_01499</name>
</gene>
<reference evidence="1 2" key="1">
    <citation type="submission" date="2018-06" db="EMBL/GenBank/DDBJ databases">
        <authorList>
            <consortium name="Pathogen Informatics"/>
            <person name="Doyle S."/>
        </authorList>
    </citation>
    <scope>NUCLEOTIDE SEQUENCE [LARGE SCALE GENOMIC DNA]</scope>
    <source>
        <strain evidence="1 2">NCTC10571</strain>
    </source>
</reference>
<dbReference type="EMBL" id="UGPP01000001">
    <property type="protein sequence ID" value="STY71343.1"/>
    <property type="molecule type" value="Genomic_DNA"/>
</dbReference>